<dbReference type="Gene3D" id="3.30.1490.20">
    <property type="entry name" value="ATP-grasp fold, A domain"/>
    <property type="match status" value="1"/>
</dbReference>
<dbReference type="GO" id="GO:0046872">
    <property type="term" value="F:metal ion binding"/>
    <property type="evidence" value="ECO:0007669"/>
    <property type="project" value="InterPro"/>
</dbReference>
<sequence>MRKVLIANRGEIAVRVARACRDAGLESVAVYADPDRDAPHVRLADEAYALGGTTPATSYLDADRILRAAAATGADAVHPGYGFLAENAGFAERVAEAGLTWIGPPPQAIRDLGDKVAARAIARRAGAPLVPGTPGPVAGAEEVTAFALEHGLPVAIKAAFGGGGRGLKVARTLDEISECFESAVRESQAAFGRGECFVERYLDRPRHVETQCLADRHGNVVVVSTRDCSLQRRHQKLVEEAPAPFLTEAQEAELNRASKAILREAGYVGAGTCEFLVGADGTISFLEVNTRLQVEHPVTEEITGLDLVREMFRIADGEALDYGDPVPRGHSIEFRINGEDPGRNFLPAPGVVTRFRPASGPGVRVDAGVESGTVIGAAWDSLLAKLIVTGRDRTEALQRAARALAEFEVEGLPTVLPFHRAVVTDPAFAPPVAGTPFTVHTRWIETEFAGDLAPQALPIAETDAAPARRDVVVEVNGRRVTVSLPDDLAGEPAGPVAPAARHRAPARRSRRDGGRPAVADGAAVVSPMQGTVIKVAVGDGDRVAQGDLIAVLEAMKMEQPITAHRDGVVGRLELTVGSSIAPGSVLCEISESA</sequence>
<dbReference type="SUPFAM" id="SSF56059">
    <property type="entry name" value="Glutathione synthetase ATP-binding domain-like"/>
    <property type="match status" value="1"/>
</dbReference>
<evidence type="ECO:0000256" key="4">
    <source>
        <dbReference type="ARBA" id="ARBA00022741"/>
    </source>
</evidence>
<dbReference type="InterPro" id="IPR005479">
    <property type="entry name" value="CPAse_ATP-bd"/>
</dbReference>
<evidence type="ECO:0000259" key="12">
    <source>
        <dbReference type="PROSITE" id="PS50979"/>
    </source>
</evidence>
<feature type="region of interest" description="Disordered" evidence="9">
    <location>
        <begin position="486"/>
        <end position="517"/>
    </location>
</feature>
<accession>A0A239JDU3</accession>
<keyword evidence="4 8" id="KW-0547">Nucleotide-binding</keyword>
<evidence type="ECO:0000256" key="5">
    <source>
        <dbReference type="ARBA" id="ARBA00022840"/>
    </source>
</evidence>
<dbReference type="InterPro" id="IPR011761">
    <property type="entry name" value="ATP-grasp"/>
</dbReference>
<protein>
    <recommendedName>
        <fullName evidence="2">biotin carboxylase</fullName>
        <ecNumber evidence="2">6.3.4.14</ecNumber>
    </recommendedName>
</protein>
<evidence type="ECO:0000256" key="8">
    <source>
        <dbReference type="PROSITE-ProRule" id="PRU00409"/>
    </source>
</evidence>
<dbReference type="RefSeq" id="WP_089298924.1">
    <property type="nucleotide sequence ID" value="NZ_BOMU01000118.1"/>
</dbReference>
<feature type="domain" description="ATP-grasp" evidence="11">
    <location>
        <begin position="119"/>
        <end position="316"/>
    </location>
</feature>
<evidence type="ECO:0000313" key="13">
    <source>
        <dbReference type="EMBL" id="SNT04015.1"/>
    </source>
</evidence>
<evidence type="ECO:0000259" key="11">
    <source>
        <dbReference type="PROSITE" id="PS50975"/>
    </source>
</evidence>
<dbReference type="SUPFAM" id="SSF52440">
    <property type="entry name" value="PreATP-grasp domain"/>
    <property type="match status" value="1"/>
</dbReference>
<gene>
    <name evidence="13" type="ORF">SAMN06264365_13447</name>
</gene>
<evidence type="ECO:0000256" key="2">
    <source>
        <dbReference type="ARBA" id="ARBA00013263"/>
    </source>
</evidence>
<dbReference type="InterPro" id="IPR011054">
    <property type="entry name" value="Rudment_hybrid_motif"/>
</dbReference>
<dbReference type="Gene3D" id="3.30.470.20">
    <property type="entry name" value="ATP-grasp fold, B domain"/>
    <property type="match status" value="1"/>
</dbReference>
<dbReference type="PROSITE" id="PS50979">
    <property type="entry name" value="BC"/>
    <property type="match status" value="1"/>
</dbReference>
<dbReference type="FunFam" id="2.40.50.100:FF:000003">
    <property type="entry name" value="Acetyl-CoA carboxylase biotin carboxyl carrier protein"/>
    <property type="match status" value="1"/>
</dbReference>
<dbReference type="PANTHER" id="PTHR18866">
    <property type="entry name" value="CARBOXYLASE:PYRUVATE/ACETYL-COA/PROPIONYL-COA CARBOXYLASE"/>
    <property type="match status" value="1"/>
</dbReference>
<dbReference type="Pfam" id="PF00289">
    <property type="entry name" value="Biotin_carb_N"/>
    <property type="match status" value="1"/>
</dbReference>
<dbReference type="EMBL" id="FZNR01000034">
    <property type="protein sequence ID" value="SNT04015.1"/>
    <property type="molecule type" value="Genomic_DNA"/>
</dbReference>
<feature type="compositionally biased region" description="Low complexity" evidence="9">
    <location>
        <begin position="490"/>
        <end position="499"/>
    </location>
</feature>
<organism evidence="13 14">
    <name type="scientific">Actinoplanes regularis</name>
    <dbReference type="NCBI Taxonomy" id="52697"/>
    <lineage>
        <taxon>Bacteria</taxon>
        <taxon>Bacillati</taxon>
        <taxon>Actinomycetota</taxon>
        <taxon>Actinomycetes</taxon>
        <taxon>Micromonosporales</taxon>
        <taxon>Micromonosporaceae</taxon>
        <taxon>Actinoplanes</taxon>
    </lineage>
</organism>
<keyword evidence="6" id="KW-0092">Biotin</keyword>
<dbReference type="Gene3D" id="3.40.50.20">
    <property type="match status" value="1"/>
</dbReference>
<evidence type="ECO:0000256" key="1">
    <source>
        <dbReference type="ARBA" id="ARBA00001953"/>
    </source>
</evidence>
<keyword evidence="14" id="KW-1185">Reference proteome</keyword>
<dbReference type="Proteomes" id="UP000198415">
    <property type="component" value="Unassembled WGS sequence"/>
</dbReference>
<reference evidence="13 14" key="1">
    <citation type="submission" date="2017-06" db="EMBL/GenBank/DDBJ databases">
        <authorList>
            <person name="Kim H.J."/>
            <person name="Triplett B.A."/>
        </authorList>
    </citation>
    <scope>NUCLEOTIDE SEQUENCE [LARGE SCALE GENOMIC DNA]</scope>
    <source>
        <strain evidence="13 14">DSM 43151</strain>
    </source>
</reference>
<dbReference type="CDD" id="cd06850">
    <property type="entry name" value="biotinyl_domain"/>
    <property type="match status" value="1"/>
</dbReference>
<dbReference type="GO" id="GO:0005524">
    <property type="term" value="F:ATP binding"/>
    <property type="evidence" value="ECO:0007669"/>
    <property type="project" value="UniProtKB-UniRule"/>
</dbReference>
<keyword evidence="5 8" id="KW-0067">ATP-binding</keyword>
<feature type="compositionally biased region" description="Basic residues" evidence="9">
    <location>
        <begin position="500"/>
        <end position="510"/>
    </location>
</feature>
<dbReference type="OrthoDB" id="249215at2"/>
<dbReference type="Pfam" id="PF02785">
    <property type="entry name" value="Biotin_carb_C"/>
    <property type="match status" value="1"/>
</dbReference>
<dbReference type="PROSITE" id="PS00188">
    <property type="entry name" value="BIOTIN"/>
    <property type="match status" value="1"/>
</dbReference>
<dbReference type="InterPro" id="IPR005482">
    <property type="entry name" value="Biotin_COase_C"/>
</dbReference>
<dbReference type="FunFam" id="3.40.50.20:FF:000010">
    <property type="entry name" value="Propionyl-CoA carboxylase subunit alpha"/>
    <property type="match status" value="1"/>
</dbReference>
<dbReference type="InterPro" id="IPR005481">
    <property type="entry name" value="BC-like_N"/>
</dbReference>
<feature type="domain" description="Lipoyl-binding" evidence="10">
    <location>
        <begin position="515"/>
        <end position="590"/>
    </location>
</feature>
<dbReference type="SUPFAM" id="SSF51246">
    <property type="entry name" value="Rudiment single hybrid motif"/>
    <property type="match status" value="1"/>
</dbReference>
<dbReference type="PANTHER" id="PTHR18866:SF33">
    <property type="entry name" value="METHYLCROTONOYL-COA CARBOXYLASE SUBUNIT ALPHA, MITOCHONDRIAL-RELATED"/>
    <property type="match status" value="1"/>
</dbReference>
<dbReference type="GO" id="GO:0004075">
    <property type="term" value="F:biotin carboxylase activity"/>
    <property type="evidence" value="ECO:0007669"/>
    <property type="project" value="UniProtKB-EC"/>
</dbReference>
<dbReference type="InterPro" id="IPR011764">
    <property type="entry name" value="Biotin_carboxylation_dom"/>
</dbReference>
<dbReference type="PROSITE" id="PS50968">
    <property type="entry name" value="BIOTINYL_LIPOYL"/>
    <property type="match status" value="1"/>
</dbReference>
<evidence type="ECO:0000256" key="6">
    <source>
        <dbReference type="ARBA" id="ARBA00023267"/>
    </source>
</evidence>
<evidence type="ECO:0000256" key="7">
    <source>
        <dbReference type="ARBA" id="ARBA00048501"/>
    </source>
</evidence>
<dbReference type="InterPro" id="IPR050856">
    <property type="entry name" value="Biotin_carboxylase_complex"/>
</dbReference>
<evidence type="ECO:0000256" key="9">
    <source>
        <dbReference type="SAM" id="MobiDB-lite"/>
    </source>
</evidence>
<dbReference type="PROSITE" id="PS50975">
    <property type="entry name" value="ATP_GRASP"/>
    <property type="match status" value="1"/>
</dbReference>
<dbReference type="Pfam" id="PF02786">
    <property type="entry name" value="CPSase_L_D2"/>
    <property type="match status" value="1"/>
</dbReference>
<dbReference type="Gene3D" id="2.40.50.100">
    <property type="match status" value="1"/>
</dbReference>
<comment type="catalytic activity">
    <reaction evidence="7">
        <text>N(6)-biotinyl-L-lysyl-[protein] + hydrogencarbonate + ATP = N(6)-carboxybiotinyl-L-lysyl-[protein] + ADP + phosphate + H(+)</text>
        <dbReference type="Rhea" id="RHEA:13501"/>
        <dbReference type="Rhea" id="RHEA-COMP:10505"/>
        <dbReference type="Rhea" id="RHEA-COMP:10506"/>
        <dbReference type="ChEBI" id="CHEBI:15378"/>
        <dbReference type="ChEBI" id="CHEBI:17544"/>
        <dbReference type="ChEBI" id="CHEBI:30616"/>
        <dbReference type="ChEBI" id="CHEBI:43474"/>
        <dbReference type="ChEBI" id="CHEBI:83144"/>
        <dbReference type="ChEBI" id="CHEBI:83145"/>
        <dbReference type="ChEBI" id="CHEBI:456216"/>
        <dbReference type="EC" id="6.3.4.14"/>
    </reaction>
    <physiologicalReaction direction="left-to-right" evidence="7">
        <dbReference type="Rhea" id="RHEA:13502"/>
    </physiologicalReaction>
</comment>
<dbReference type="InterPro" id="IPR001882">
    <property type="entry name" value="Biotin_BS"/>
</dbReference>
<dbReference type="InterPro" id="IPR011053">
    <property type="entry name" value="Single_hybrid_motif"/>
</dbReference>
<comment type="cofactor">
    <cofactor evidence="1">
        <name>biotin</name>
        <dbReference type="ChEBI" id="CHEBI:57586"/>
    </cofactor>
</comment>
<evidence type="ECO:0000313" key="14">
    <source>
        <dbReference type="Proteomes" id="UP000198415"/>
    </source>
</evidence>
<dbReference type="Pfam" id="PF00364">
    <property type="entry name" value="Biotin_lipoyl"/>
    <property type="match status" value="1"/>
</dbReference>
<dbReference type="SUPFAM" id="SSF51230">
    <property type="entry name" value="Single hybrid motif"/>
    <property type="match status" value="1"/>
</dbReference>
<dbReference type="AlphaFoldDB" id="A0A239JDU3"/>
<name>A0A239JDU3_9ACTN</name>
<evidence type="ECO:0000256" key="3">
    <source>
        <dbReference type="ARBA" id="ARBA00022598"/>
    </source>
</evidence>
<dbReference type="EC" id="6.3.4.14" evidence="2"/>
<evidence type="ECO:0000259" key="10">
    <source>
        <dbReference type="PROSITE" id="PS50968"/>
    </source>
</evidence>
<feature type="domain" description="Biotin carboxylation" evidence="12">
    <location>
        <begin position="1"/>
        <end position="443"/>
    </location>
</feature>
<dbReference type="PROSITE" id="PS00867">
    <property type="entry name" value="CPSASE_2"/>
    <property type="match status" value="1"/>
</dbReference>
<dbReference type="SMART" id="SM00878">
    <property type="entry name" value="Biotin_carb_C"/>
    <property type="match status" value="1"/>
</dbReference>
<proteinExistence type="predicted"/>
<dbReference type="InterPro" id="IPR013815">
    <property type="entry name" value="ATP_grasp_subdomain_1"/>
</dbReference>
<keyword evidence="3" id="KW-0436">Ligase</keyword>
<dbReference type="InterPro" id="IPR000089">
    <property type="entry name" value="Biotin_lipoyl"/>
</dbReference>
<dbReference type="InterPro" id="IPR016185">
    <property type="entry name" value="PreATP-grasp_dom_sf"/>
</dbReference>